<dbReference type="InterPro" id="IPR038495">
    <property type="entry name" value="ATPase_E_C"/>
</dbReference>
<comment type="similarity">
    <text evidence="1">Belongs to the V-ATPase E subunit family.</text>
</comment>
<protein>
    <submittedName>
        <fullName evidence="4">V-type ATP synthase subunit E</fullName>
    </submittedName>
</protein>
<sequence length="200" mass="22594">MYSNDEKLRMIKQEIDQTTEEMVGAILDKVQKKRISRLSDAEAKANEEAALMVEKAKRDAKTRETTAVSRATLQYRTQLLQKSEAYAQEIFAAAQKELSAFAASEAYTAYIQKRLAQVAKNYQFDTVYLRIAPQDEPLKELYSKAFSAPCVIEIDPENHLGGFIAENRTEGFACDETLQNALSEQKSWFYSNSGLTIQAI</sequence>
<dbReference type="EMBL" id="FMHG01000001">
    <property type="protein sequence ID" value="SCJ60698.1"/>
    <property type="molecule type" value="Genomic_DNA"/>
</dbReference>
<gene>
    <name evidence="4" type="ORF">SAMEA3545359_01030</name>
</gene>
<keyword evidence="3" id="KW-0406">Ion transport</keyword>
<dbReference type="InterPro" id="IPR002842">
    <property type="entry name" value="ATPase_V1_Esu"/>
</dbReference>
<dbReference type="GO" id="GO:0033178">
    <property type="term" value="C:proton-transporting two-sector ATPase complex, catalytic domain"/>
    <property type="evidence" value="ECO:0007669"/>
    <property type="project" value="InterPro"/>
</dbReference>
<dbReference type="GO" id="GO:0046961">
    <property type="term" value="F:proton-transporting ATPase activity, rotational mechanism"/>
    <property type="evidence" value="ECO:0007669"/>
    <property type="project" value="InterPro"/>
</dbReference>
<dbReference type="AlphaFoldDB" id="A0A1C6HT97"/>
<evidence type="ECO:0000256" key="2">
    <source>
        <dbReference type="ARBA" id="ARBA00022448"/>
    </source>
</evidence>
<dbReference type="SUPFAM" id="SSF160527">
    <property type="entry name" value="V-type ATPase subunit E-like"/>
    <property type="match status" value="1"/>
</dbReference>
<dbReference type="Pfam" id="PF01991">
    <property type="entry name" value="vATP-synt_E"/>
    <property type="match status" value="1"/>
</dbReference>
<accession>A0A1C6HT97</accession>
<evidence type="ECO:0000313" key="4">
    <source>
        <dbReference type="EMBL" id="SCJ60698.1"/>
    </source>
</evidence>
<proteinExistence type="inferred from homology"/>
<evidence type="ECO:0000256" key="3">
    <source>
        <dbReference type="ARBA" id="ARBA00023065"/>
    </source>
</evidence>
<keyword evidence="2" id="KW-0813">Transport</keyword>
<name>A0A1C6HT97_9FIRM</name>
<evidence type="ECO:0000256" key="1">
    <source>
        <dbReference type="ARBA" id="ARBA00005901"/>
    </source>
</evidence>
<reference evidence="4" key="1">
    <citation type="submission" date="2015-09" db="EMBL/GenBank/DDBJ databases">
        <authorList>
            <consortium name="Pathogen Informatics"/>
        </authorList>
    </citation>
    <scope>NUCLEOTIDE SEQUENCE</scope>
    <source>
        <strain evidence="4">2789STDY5834896</strain>
    </source>
</reference>
<organism evidence="4">
    <name type="scientific">uncultured Anaerotruncus sp</name>
    <dbReference type="NCBI Taxonomy" id="905011"/>
    <lineage>
        <taxon>Bacteria</taxon>
        <taxon>Bacillati</taxon>
        <taxon>Bacillota</taxon>
        <taxon>Clostridia</taxon>
        <taxon>Eubacteriales</taxon>
        <taxon>Oscillospiraceae</taxon>
        <taxon>Anaerotruncus</taxon>
        <taxon>environmental samples</taxon>
    </lineage>
</organism>
<dbReference type="Gene3D" id="3.30.2320.30">
    <property type="entry name" value="ATP synthase, E subunit, C-terminal"/>
    <property type="match status" value="1"/>
</dbReference>